<evidence type="ECO:0000256" key="3">
    <source>
        <dbReference type="ARBA" id="ARBA00004931"/>
    </source>
</evidence>
<evidence type="ECO:0000256" key="8">
    <source>
        <dbReference type="ARBA" id="ARBA00022679"/>
    </source>
</evidence>
<comment type="pathway">
    <text evidence="2">Amino-acid biosynthesis; L-isoleucine biosynthesis; L-isoleucine from 2-oxobutanoate: step 4/4.</text>
</comment>
<reference evidence="18" key="1">
    <citation type="submission" date="2023-07" db="EMBL/GenBank/DDBJ databases">
        <title>A draft genome of Kazachstania heterogenica Y-27499.</title>
        <authorList>
            <person name="Donic C."/>
            <person name="Kralova J.S."/>
            <person name="Fidel L."/>
            <person name="Ben-Dor S."/>
            <person name="Jung S."/>
        </authorList>
    </citation>
    <scope>NUCLEOTIDE SEQUENCE [LARGE SCALE GENOMIC DNA]</scope>
    <source>
        <strain evidence="18">Y27499</strain>
    </source>
</reference>
<evidence type="ECO:0000256" key="9">
    <source>
        <dbReference type="ARBA" id="ARBA00022898"/>
    </source>
</evidence>
<evidence type="ECO:0000256" key="16">
    <source>
        <dbReference type="RuleBase" id="RU004517"/>
    </source>
</evidence>
<comment type="caution">
    <text evidence="17">The sequence shown here is derived from an EMBL/GenBank/DDBJ whole genome shotgun (WGS) entry which is preliminary data.</text>
</comment>
<dbReference type="InterPro" id="IPR001544">
    <property type="entry name" value="Aminotrans_IV"/>
</dbReference>
<comment type="catalytic activity">
    <reaction evidence="11">
        <text>a 2-oxocarboxylate + L-methionine = 4-methylsulfanyl-2-oxobutanoate + an L-alpha-amino acid</text>
        <dbReference type="Rhea" id="RHEA:31763"/>
        <dbReference type="ChEBI" id="CHEBI:16723"/>
        <dbReference type="ChEBI" id="CHEBI:35179"/>
        <dbReference type="ChEBI" id="CHEBI:57844"/>
        <dbReference type="ChEBI" id="CHEBI:59869"/>
    </reaction>
    <physiologicalReaction direction="right-to-left" evidence="11">
        <dbReference type="Rhea" id="RHEA:31765"/>
    </physiologicalReaction>
</comment>
<accession>A0AAN7WPE9</accession>
<comment type="pathway">
    <text evidence="3">Amino-acid biosynthesis; L-valine biosynthesis; L-valine from pyruvate: step 4/4.</text>
</comment>
<comment type="pathway">
    <text evidence="4">Amino-acid biosynthesis; L-leucine biosynthesis; L-leucine from 3-methyl-2-oxobutanoate: step 4/4.</text>
</comment>
<dbReference type="PIRSF" id="PIRSF006468">
    <property type="entry name" value="BCAT1"/>
    <property type="match status" value="1"/>
</dbReference>
<dbReference type="PANTHER" id="PTHR11825">
    <property type="entry name" value="SUBGROUP IIII AMINOTRANSFERASE"/>
    <property type="match status" value="1"/>
</dbReference>
<comment type="pathway">
    <text evidence="12">Amino-acid biosynthesis; L-methionine biosynthesis via salvage pathway; L-methionine from S-methyl-5-thio-alpha-D-ribose 1-phosphate: step 6/6.</text>
</comment>
<keyword evidence="18" id="KW-1185">Reference proteome</keyword>
<keyword evidence="8 16" id="KW-0808">Transferase</keyword>
<keyword evidence="9 15" id="KW-0663">Pyridoxal phosphate</keyword>
<dbReference type="Proteomes" id="UP001306508">
    <property type="component" value="Unassembled WGS sequence"/>
</dbReference>
<comment type="catalytic activity">
    <reaction evidence="16">
        <text>L-valine + 2-oxoglutarate = 3-methyl-2-oxobutanoate + L-glutamate</text>
        <dbReference type="Rhea" id="RHEA:24813"/>
        <dbReference type="ChEBI" id="CHEBI:11851"/>
        <dbReference type="ChEBI" id="CHEBI:16810"/>
        <dbReference type="ChEBI" id="CHEBI:29985"/>
        <dbReference type="ChEBI" id="CHEBI:57762"/>
        <dbReference type="EC" id="2.6.1.42"/>
    </reaction>
</comment>
<dbReference type="Gene3D" id="3.20.10.10">
    <property type="entry name" value="D-amino Acid Aminotransferase, subunit A, domain 2"/>
    <property type="match status" value="1"/>
</dbReference>
<dbReference type="FunFam" id="3.20.10.10:FF:000004">
    <property type="entry name" value="Branched-chain-amino-acid aminotransferase"/>
    <property type="match status" value="1"/>
</dbReference>
<dbReference type="GO" id="GO:0005739">
    <property type="term" value="C:mitochondrion"/>
    <property type="evidence" value="ECO:0007669"/>
    <property type="project" value="TreeGrafter"/>
</dbReference>
<name>A0AAN7WPE9_9SACH</name>
<dbReference type="NCBIfam" id="TIGR01123">
    <property type="entry name" value="ilvE_II"/>
    <property type="match status" value="1"/>
</dbReference>
<evidence type="ECO:0000256" key="7">
    <source>
        <dbReference type="ARBA" id="ARBA00022605"/>
    </source>
</evidence>
<evidence type="ECO:0000256" key="6">
    <source>
        <dbReference type="ARBA" id="ARBA00022576"/>
    </source>
</evidence>
<keyword evidence="10 16" id="KW-0100">Branched-chain amino acid biosynthesis</keyword>
<dbReference type="InterPro" id="IPR043131">
    <property type="entry name" value="BCAT-like_N"/>
</dbReference>
<dbReference type="InterPro" id="IPR005786">
    <property type="entry name" value="B_amino_transII"/>
</dbReference>
<keyword evidence="7 16" id="KW-0028">Amino-acid biosynthesis</keyword>
<dbReference type="InterPro" id="IPR018300">
    <property type="entry name" value="Aminotrans_IV_CS"/>
</dbReference>
<evidence type="ECO:0000313" key="17">
    <source>
        <dbReference type="EMBL" id="KAK5781443.1"/>
    </source>
</evidence>
<keyword evidence="6 16" id="KW-0032">Aminotransferase</keyword>
<evidence type="ECO:0000256" key="13">
    <source>
        <dbReference type="PIRSR" id="PIRSR006468-1"/>
    </source>
</evidence>
<dbReference type="EC" id="2.6.1.42" evidence="16"/>
<evidence type="ECO:0000256" key="14">
    <source>
        <dbReference type="RuleBase" id="RU004106"/>
    </source>
</evidence>
<comment type="catalytic activity">
    <reaction evidence="16">
        <text>L-leucine + 2-oxoglutarate = 4-methyl-2-oxopentanoate + L-glutamate</text>
        <dbReference type="Rhea" id="RHEA:18321"/>
        <dbReference type="ChEBI" id="CHEBI:16810"/>
        <dbReference type="ChEBI" id="CHEBI:17865"/>
        <dbReference type="ChEBI" id="CHEBI:29985"/>
        <dbReference type="ChEBI" id="CHEBI:57427"/>
        <dbReference type="EC" id="2.6.1.42"/>
    </reaction>
</comment>
<evidence type="ECO:0000256" key="11">
    <source>
        <dbReference type="ARBA" id="ARBA00051136"/>
    </source>
</evidence>
<dbReference type="InterPro" id="IPR033939">
    <property type="entry name" value="BCAT_family"/>
</dbReference>
<dbReference type="Gene3D" id="3.30.470.10">
    <property type="match status" value="1"/>
</dbReference>
<gene>
    <name evidence="17" type="ORF">RI543_000990</name>
</gene>
<organism evidence="17 18">
    <name type="scientific">Arxiozyma heterogenica</name>
    <dbReference type="NCBI Taxonomy" id="278026"/>
    <lineage>
        <taxon>Eukaryota</taxon>
        <taxon>Fungi</taxon>
        <taxon>Dikarya</taxon>
        <taxon>Ascomycota</taxon>
        <taxon>Saccharomycotina</taxon>
        <taxon>Saccharomycetes</taxon>
        <taxon>Saccharomycetales</taxon>
        <taxon>Saccharomycetaceae</taxon>
        <taxon>Arxiozyma</taxon>
    </lineage>
</organism>
<dbReference type="AlphaFoldDB" id="A0AAN7WPE9"/>
<sequence>MLSSYSTLSKRAVSSTLCRAIPFYRTLASAVSGAPLDASKLKITKNPNPSNPLPNDKLVFGQTFTDHMLQIEWTQEKGWASPEIVPYGPLKLDPSAVVFHYGFEAFEGLKAYRTPENKITLFRPDMNMKRMNKSAARICLPTFDGAELIKLMGKLIEQDKRFVPQGQGYSLYLRPTIIGTTPALGVSTPDRALLYVIASPVGPYYKTGFKAVRLEATDYATRAWPGGCGDKKLGANYAPCILPQLQAAQRGYQQNLWLFGPEKNITEVGTMNVFFAFKNTATGKKELVTAPLDGTILEGVTRDSILALTRQNLDPREWDINERYYTITEVQERAKKGELLEAFGAGTAAVVSPIKEIGWHGSDIKVPLLPGEQTGPLTKQIASWIADIQYGRTQHGNWSQIVADLD</sequence>
<evidence type="ECO:0000256" key="2">
    <source>
        <dbReference type="ARBA" id="ARBA00004824"/>
    </source>
</evidence>
<proteinExistence type="inferred from homology"/>
<evidence type="ECO:0000256" key="12">
    <source>
        <dbReference type="ARBA" id="ARBA00060556"/>
    </source>
</evidence>
<dbReference type="Pfam" id="PF01063">
    <property type="entry name" value="Aminotran_4"/>
    <property type="match status" value="1"/>
</dbReference>
<dbReference type="PROSITE" id="PS00770">
    <property type="entry name" value="AA_TRANSFER_CLASS_4"/>
    <property type="match status" value="1"/>
</dbReference>
<evidence type="ECO:0000256" key="1">
    <source>
        <dbReference type="ARBA" id="ARBA00001933"/>
    </source>
</evidence>
<evidence type="ECO:0000256" key="4">
    <source>
        <dbReference type="ARBA" id="ARBA00005072"/>
    </source>
</evidence>
<dbReference type="InterPro" id="IPR043132">
    <property type="entry name" value="BCAT-like_C"/>
</dbReference>
<evidence type="ECO:0000313" key="18">
    <source>
        <dbReference type="Proteomes" id="UP001306508"/>
    </source>
</evidence>
<dbReference type="GO" id="GO:0004084">
    <property type="term" value="F:branched-chain-amino-acid transaminase activity"/>
    <property type="evidence" value="ECO:0007669"/>
    <property type="project" value="UniProtKB-EC"/>
</dbReference>
<evidence type="ECO:0000256" key="10">
    <source>
        <dbReference type="ARBA" id="ARBA00023304"/>
    </source>
</evidence>
<evidence type="ECO:0000256" key="15">
    <source>
        <dbReference type="RuleBase" id="RU004516"/>
    </source>
</evidence>
<dbReference type="GO" id="GO:0009099">
    <property type="term" value="P:L-valine biosynthetic process"/>
    <property type="evidence" value="ECO:0007669"/>
    <property type="project" value="TreeGrafter"/>
</dbReference>
<feature type="modified residue" description="N6-(pyridoxal phosphate)lysine" evidence="13">
    <location>
        <position position="232"/>
    </location>
</feature>
<dbReference type="NCBIfam" id="NF009897">
    <property type="entry name" value="PRK13357.1"/>
    <property type="match status" value="1"/>
</dbReference>
<evidence type="ECO:0000256" key="5">
    <source>
        <dbReference type="ARBA" id="ARBA00009320"/>
    </source>
</evidence>
<dbReference type="CDD" id="cd01557">
    <property type="entry name" value="BCAT_beta_family"/>
    <property type="match status" value="1"/>
</dbReference>
<comment type="catalytic activity">
    <reaction evidence="16">
        <text>L-isoleucine + 2-oxoglutarate = (S)-3-methyl-2-oxopentanoate + L-glutamate</text>
        <dbReference type="Rhea" id="RHEA:24801"/>
        <dbReference type="ChEBI" id="CHEBI:16810"/>
        <dbReference type="ChEBI" id="CHEBI:29985"/>
        <dbReference type="ChEBI" id="CHEBI:35146"/>
        <dbReference type="ChEBI" id="CHEBI:58045"/>
        <dbReference type="EC" id="2.6.1.42"/>
    </reaction>
</comment>
<dbReference type="InterPro" id="IPR036038">
    <property type="entry name" value="Aminotransferase-like"/>
</dbReference>
<protein>
    <recommendedName>
        <fullName evidence="16">Branched-chain-amino-acid aminotransferase</fullName>
        <ecNumber evidence="16">2.6.1.42</ecNumber>
    </recommendedName>
</protein>
<dbReference type="PANTHER" id="PTHR11825:SF44">
    <property type="entry name" value="BRANCHED-CHAIN-AMINO-ACID AMINOTRANSFERASE"/>
    <property type="match status" value="1"/>
</dbReference>
<dbReference type="SUPFAM" id="SSF56752">
    <property type="entry name" value="D-aminoacid aminotransferase-like PLP-dependent enzymes"/>
    <property type="match status" value="1"/>
</dbReference>
<dbReference type="GO" id="GO:0009083">
    <property type="term" value="P:branched-chain amino acid catabolic process"/>
    <property type="evidence" value="ECO:0007669"/>
    <property type="project" value="UniProtKB-ARBA"/>
</dbReference>
<dbReference type="GO" id="GO:0009098">
    <property type="term" value="P:L-leucine biosynthetic process"/>
    <property type="evidence" value="ECO:0007669"/>
    <property type="project" value="TreeGrafter"/>
</dbReference>
<comment type="similarity">
    <text evidence="5 14">Belongs to the class-IV pyridoxal-phosphate-dependent aminotransferase family.</text>
</comment>
<dbReference type="EMBL" id="JAWIZZ010000035">
    <property type="protein sequence ID" value="KAK5781443.1"/>
    <property type="molecule type" value="Genomic_DNA"/>
</dbReference>
<comment type="cofactor">
    <cofactor evidence="1 15">
        <name>pyridoxal 5'-phosphate</name>
        <dbReference type="ChEBI" id="CHEBI:597326"/>
    </cofactor>
</comment>
<dbReference type="FunFam" id="3.30.470.10:FF:000005">
    <property type="entry name" value="Branched-chain-amino-acid aminotransferase"/>
    <property type="match status" value="1"/>
</dbReference>